<comment type="caution">
    <text evidence="10">The sequence shown here is derived from an EMBL/GenBank/DDBJ whole genome shotgun (WGS) entry which is preliminary data.</text>
</comment>
<proteinExistence type="inferred from homology"/>
<dbReference type="Proteomes" id="UP000467841">
    <property type="component" value="Unassembled WGS sequence"/>
</dbReference>
<evidence type="ECO:0000256" key="3">
    <source>
        <dbReference type="ARBA" id="ARBA00022512"/>
    </source>
</evidence>
<dbReference type="Pfam" id="PF00295">
    <property type="entry name" value="Glyco_hydro_28"/>
    <property type="match status" value="1"/>
</dbReference>
<name>A0A6D2J9I7_9BRAS</name>
<dbReference type="OrthoDB" id="187139at2759"/>
<keyword evidence="4" id="KW-0964">Secreted</keyword>
<keyword evidence="5 9" id="KW-0378">Hydrolase</keyword>
<evidence type="ECO:0000256" key="8">
    <source>
        <dbReference type="PROSITE-ProRule" id="PRU10052"/>
    </source>
</evidence>
<dbReference type="AlphaFoldDB" id="A0A6D2J9I7"/>
<dbReference type="GO" id="GO:0004650">
    <property type="term" value="F:polygalacturonase activity"/>
    <property type="evidence" value="ECO:0007669"/>
    <property type="project" value="InterPro"/>
</dbReference>
<evidence type="ECO:0000256" key="2">
    <source>
        <dbReference type="ARBA" id="ARBA00008834"/>
    </source>
</evidence>
<organism evidence="10 11">
    <name type="scientific">Microthlaspi erraticum</name>
    <dbReference type="NCBI Taxonomy" id="1685480"/>
    <lineage>
        <taxon>Eukaryota</taxon>
        <taxon>Viridiplantae</taxon>
        <taxon>Streptophyta</taxon>
        <taxon>Embryophyta</taxon>
        <taxon>Tracheophyta</taxon>
        <taxon>Spermatophyta</taxon>
        <taxon>Magnoliopsida</taxon>
        <taxon>eudicotyledons</taxon>
        <taxon>Gunneridae</taxon>
        <taxon>Pentapetalae</taxon>
        <taxon>rosids</taxon>
        <taxon>malvids</taxon>
        <taxon>Brassicales</taxon>
        <taxon>Brassicaceae</taxon>
        <taxon>Coluteocarpeae</taxon>
        <taxon>Microthlaspi</taxon>
    </lineage>
</organism>
<dbReference type="PANTHER" id="PTHR31375">
    <property type="match status" value="1"/>
</dbReference>
<dbReference type="PROSITE" id="PS00502">
    <property type="entry name" value="POLYGALACTURONASE"/>
    <property type="match status" value="1"/>
</dbReference>
<sequence length="276" mass="29276">MEAWSDPKSPMWISFSNVVGLSIIGLGTINGGGSPFWEALHINKCDNLKINGITSIDSPRHHISINSCNGAAISQINLFAPEDSPNTDGIDLRDDCIAINTGSININITNINCGPGHGISVGSLGANGETATVSNVQVTHCTFNQTLNGARIKTWPGGQGYARNISFEDITLINSKNPIVIDQNYRDKGLLDGTEESAVAISSIKFIGFNGTTSSKNAIALNCSEITRCTDVIMDGIDISTSTGNGEKPTVECQYVDGTSSDLNLMQECFQNSTIA</sequence>
<keyword evidence="3" id="KW-0134">Cell wall</keyword>
<dbReference type="EMBL" id="CACVBM020001162">
    <property type="protein sequence ID" value="CAA7035687.1"/>
    <property type="molecule type" value="Genomic_DNA"/>
</dbReference>
<evidence type="ECO:0000256" key="7">
    <source>
        <dbReference type="ARBA" id="ARBA00023316"/>
    </source>
</evidence>
<evidence type="ECO:0000256" key="9">
    <source>
        <dbReference type="RuleBase" id="RU361169"/>
    </source>
</evidence>
<keyword evidence="11" id="KW-1185">Reference proteome</keyword>
<gene>
    <name evidence="10" type="ORF">MERR_LOCUS22922</name>
</gene>
<evidence type="ECO:0000256" key="4">
    <source>
        <dbReference type="ARBA" id="ARBA00022525"/>
    </source>
</evidence>
<evidence type="ECO:0000313" key="10">
    <source>
        <dbReference type="EMBL" id="CAA7035687.1"/>
    </source>
</evidence>
<evidence type="ECO:0000256" key="6">
    <source>
        <dbReference type="ARBA" id="ARBA00023295"/>
    </source>
</evidence>
<evidence type="ECO:0000256" key="5">
    <source>
        <dbReference type="ARBA" id="ARBA00022801"/>
    </source>
</evidence>
<dbReference type="GO" id="GO:0071555">
    <property type="term" value="P:cell wall organization"/>
    <property type="evidence" value="ECO:0007669"/>
    <property type="project" value="UniProtKB-KW"/>
</dbReference>
<evidence type="ECO:0000256" key="1">
    <source>
        <dbReference type="ARBA" id="ARBA00004191"/>
    </source>
</evidence>
<evidence type="ECO:0000313" key="11">
    <source>
        <dbReference type="Proteomes" id="UP000467841"/>
    </source>
</evidence>
<dbReference type="InterPro" id="IPR012334">
    <property type="entry name" value="Pectin_lyas_fold"/>
</dbReference>
<reference evidence="10" key="1">
    <citation type="submission" date="2020-01" db="EMBL/GenBank/DDBJ databases">
        <authorList>
            <person name="Mishra B."/>
        </authorList>
    </citation>
    <scope>NUCLEOTIDE SEQUENCE [LARGE SCALE GENOMIC DNA]</scope>
</reference>
<dbReference type="GO" id="GO:0005975">
    <property type="term" value="P:carbohydrate metabolic process"/>
    <property type="evidence" value="ECO:0007669"/>
    <property type="project" value="InterPro"/>
</dbReference>
<dbReference type="SUPFAM" id="SSF51126">
    <property type="entry name" value="Pectin lyase-like"/>
    <property type="match status" value="1"/>
</dbReference>
<dbReference type="Gene3D" id="2.160.20.10">
    <property type="entry name" value="Single-stranded right-handed beta-helix, Pectin lyase-like"/>
    <property type="match status" value="1"/>
</dbReference>
<comment type="similarity">
    <text evidence="2 9">Belongs to the glycosyl hydrolase 28 family.</text>
</comment>
<dbReference type="InterPro" id="IPR000743">
    <property type="entry name" value="Glyco_hydro_28"/>
</dbReference>
<keyword evidence="7" id="KW-0961">Cell wall biogenesis/degradation</keyword>
<accession>A0A6D2J9I7</accession>
<dbReference type="InterPro" id="IPR011050">
    <property type="entry name" value="Pectin_lyase_fold/virulence"/>
</dbReference>
<comment type="subcellular location">
    <subcellularLocation>
        <location evidence="1">Secreted</location>
        <location evidence="1">Cell wall</location>
    </subcellularLocation>
</comment>
<feature type="active site" evidence="8">
    <location>
        <position position="117"/>
    </location>
</feature>
<keyword evidence="6 9" id="KW-0326">Glycosidase</keyword>
<protein>
    <submittedName>
        <fullName evidence="10">Uncharacterized protein</fullName>
    </submittedName>
</protein>